<accession>A0A133ZGF6</accession>
<keyword evidence="2" id="KW-1185">Reference proteome</keyword>
<dbReference type="Proteomes" id="UP000070394">
    <property type="component" value="Unassembled WGS sequence"/>
</dbReference>
<sequence length="81" mass="9380">MEKFNENQMREFGKAVAPAIEAIQNAKKRFEITGIATFNIADDWMDAYGNGLGDWTLTKKFDGKYRIEKKEIKLLFDEEEA</sequence>
<dbReference type="AlphaFoldDB" id="A0A133ZGF6"/>
<reference evidence="2" key="1">
    <citation type="submission" date="2016-01" db="EMBL/GenBank/DDBJ databases">
        <authorList>
            <person name="Mitreva M."/>
            <person name="Pepin K.H."/>
            <person name="Mihindukulasuriya K.A."/>
            <person name="Fulton R."/>
            <person name="Fronick C."/>
            <person name="O'Laughlin M."/>
            <person name="Miner T."/>
            <person name="Herter B."/>
            <person name="Rosa B.A."/>
            <person name="Cordes M."/>
            <person name="Tomlinson C."/>
            <person name="Wollam A."/>
            <person name="Palsikar V.B."/>
            <person name="Mardis E.R."/>
            <person name="Wilson R.K."/>
        </authorList>
    </citation>
    <scope>NUCLEOTIDE SEQUENCE [LARGE SCALE GENOMIC DNA]</scope>
    <source>
        <strain evidence="2">DNF00896</strain>
    </source>
</reference>
<gene>
    <name evidence="1" type="ORF">HMPREF1866_02367</name>
</gene>
<dbReference type="RefSeq" id="WP_060931955.1">
    <property type="nucleotide sequence ID" value="NZ_KQ959842.1"/>
</dbReference>
<name>A0A133ZGF6_9FIRM</name>
<proteinExistence type="predicted"/>
<evidence type="ECO:0000313" key="2">
    <source>
        <dbReference type="Proteomes" id="UP000070394"/>
    </source>
</evidence>
<evidence type="ECO:0000313" key="1">
    <source>
        <dbReference type="EMBL" id="KXB54515.1"/>
    </source>
</evidence>
<dbReference type="STRING" id="467210.HMPREF1866_02367"/>
<organism evidence="1 2">
    <name type="scientific">Lachnoanaerobaculum saburreum</name>
    <dbReference type="NCBI Taxonomy" id="467210"/>
    <lineage>
        <taxon>Bacteria</taxon>
        <taxon>Bacillati</taxon>
        <taxon>Bacillota</taxon>
        <taxon>Clostridia</taxon>
        <taxon>Lachnospirales</taxon>
        <taxon>Lachnospiraceae</taxon>
        <taxon>Lachnoanaerobaculum</taxon>
    </lineage>
</organism>
<dbReference type="EMBL" id="LSDA01000126">
    <property type="protein sequence ID" value="KXB54515.1"/>
    <property type="molecule type" value="Genomic_DNA"/>
</dbReference>
<comment type="caution">
    <text evidence="1">The sequence shown here is derived from an EMBL/GenBank/DDBJ whole genome shotgun (WGS) entry which is preliminary data.</text>
</comment>
<dbReference type="PATRIC" id="fig|467210.3.peg.2346"/>
<protein>
    <submittedName>
        <fullName evidence="1">Uncharacterized protein</fullName>
    </submittedName>
</protein>